<dbReference type="STRING" id="162209.IJ22_22070"/>
<organism evidence="1 2">
    <name type="scientific">Paenibacillus naphthalenovorans</name>
    <dbReference type="NCBI Taxonomy" id="162209"/>
    <lineage>
        <taxon>Bacteria</taxon>
        <taxon>Bacillati</taxon>
        <taxon>Bacillota</taxon>
        <taxon>Bacilli</taxon>
        <taxon>Bacillales</taxon>
        <taxon>Paenibacillaceae</taxon>
        <taxon>Paenibacillus</taxon>
    </lineage>
</organism>
<reference evidence="2" key="1">
    <citation type="submission" date="2015-12" db="EMBL/GenBank/DDBJ databases">
        <title>Complete genome sequences of two moderately thermophilic Paenibacillus species.</title>
        <authorList>
            <person name="Butler R.III."/>
            <person name="Wang J."/>
            <person name="Stark B.C."/>
            <person name="Pombert J.-F."/>
        </authorList>
    </citation>
    <scope>NUCLEOTIDE SEQUENCE [LARGE SCALE GENOMIC DNA]</scope>
    <source>
        <strain evidence="2">32O-Y</strain>
    </source>
</reference>
<keyword evidence="2" id="KW-1185">Reference proteome</keyword>
<accession>A0A0U2W4Z1</accession>
<evidence type="ECO:0000313" key="1">
    <source>
        <dbReference type="EMBL" id="ALS22581.1"/>
    </source>
</evidence>
<dbReference type="KEGG" id="pnp:IJ22_22070"/>
<dbReference type="AlphaFoldDB" id="A0A0U2W4Z1"/>
<protein>
    <submittedName>
        <fullName evidence="1">Uncharacterized protein</fullName>
    </submittedName>
</protein>
<gene>
    <name evidence="1" type="ORF">IJ22_22070</name>
</gene>
<evidence type="ECO:0000313" key="2">
    <source>
        <dbReference type="Proteomes" id="UP000061660"/>
    </source>
</evidence>
<proteinExistence type="predicted"/>
<dbReference type="Proteomes" id="UP000061660">
    <property type="component" value="Chromosome"/>
</dbReference>
<name>A0A0U2W4Z1_9BACL</name>
<sequence length="75" mass="8493">MNEEGNLGSSIPLNQGCFILDSAMDFVIDGWSGYCCYQLVIITYNSGERYAEATFRNPFSSPLKQIIREMDERAD</sequence>
<reference evidence="1 2" key="2">
    <citation type="journal article" date="2016" name="Genome Announc.">
        <title>Complete Genome Sequences of Two Interactive Moderate Thermophiles, Paenibacillus napthalenovorans 32O-Y and Paenibacillus sp. 32O-W.</title>
        <authorList>
            <person name="Butler R.R.III."/>
            <person name="Wang J."/>
            <person name="Stark B.C."/>
            <person name="Pombert J.F."/>
        </authorList>
    </citation>
    <scope>NUCLEOTIDE SEQUENCE [LARGE SCALE GENOMIC DNA]</scope>
    <source>
        <strain evidence="1 2">32O-Y</strain>
    </source>
</reference>
<dbReference type="EMBL" id="CP013652">
    <property type="protein sequence ID" value="ALS22581.1"/>
    <property type="molecule type" value="Genomic_DNA"/>
</dbReference>
<dbReference type="PATRIC" id="fig|162209.4.peg.2350"/>